<dbReference type="InterPro" id="IPR005720">
    <property type="entry name" value="Dihydroorotate_DH_cat"/>
</dbReference>
<gene>
    <name evidence="8" type="ORF">S01H1_60181</name>
</gene>
<dbReference type="PANTHER" id="PTHR48109">
    <property type="entry name" value="DIHYDROOROTATE DEHYDROGENASE (QUINONE), MITOCHONDRIAL-RELATED"/>
    <property type="match status" value="1"/>
</dbReference>
<dbReference type="PANTHER" id="PTHR48109:SF1">
    <property type="entry name" value="DIHYDROOROTATE DEHYDROGENASE (FUMARATE)"/>
    <property type="match status" value="1"/>
</dbReference>
<organism evidence="8">
    <name type="scientific">marine sediment metagenome</name>
    <dbReference type="NCBI Taxonomy" id="412755"/>
    <lineage>
        <taxon>unclassified sequences</taxon>
        <taxon>metagenomes</taxon>
        <taxon>ecological metagenomes</taxon>
    </lineage>
</organism>
<dbReference type="Gene3D" id="3.20.20.70">
    <property type="entry name" value="Aldolase class I"/>
    <property type="match status" value="1"/>
</dbReference>
<dbReference type="Pfam" id="PF01180">
    <property type="entry name" value="DHO_dh"/>
    <property type="match status" value="1"/>
</dbReference>
<name>X0VK27_9ZZZZ</name>
<dbReference type="PROSITE" id="PS00912">
    <property type="entry name" value="DHODEHASE_2"/>
    <property type="match status" value="1"/>
</dbReference>
<reference evidence="8" key="1">
    <citation type="journal article" date="2014" name="Front. Microbiol.">
        <title>High frequency of phylogenetically diverse reductive dehalogenase-homologous genes in deep subseafloor sedimentary metagenomes.</title>
        <authorList>
            <person name="Kawai M."/>
            <person name="Futagami T."/>
            <person name="Toyoda A."/>
            <person name="Takaki Y."/>
            <person name="Nishi S."/>
            <person name="Hori S."/>
            <person name="Arai W."/>
            <person name="Tsubouchi T."/>
            <person name="Morono Y."/>
            <person name="Uchiyama I."/>
            <person name="Ito T."/>
            <person name="Fujiyama A."/>
            <person name="Inagaki F."/>
            <person name="Takami H."/>
        </authorList>
    </citation>
    <scope>NUCLEOTIDE SEQUENCE</scope>
    <source>
        <strain evidence="8">Expedition CK06-06</strain>
    </source>
</reference>
<dbReference type="InterPro" id="IPR001295">
    <property type="entry name" value="Dihydroorotate_DH_CS"/>
</dbReference>
<accession>X0VK27</accession>
<evidence type="ECO:0000256" key="2">
    <source>
        <dbReference type="ARBA" id="ARBA00004725"/>
    </source>
</evidence>
<dbReference type="SUPFAM" id="SSF51395">
    <property type="entry name" value="FMN-linked oxidoreductases"/>
    <property type="match status" value="1"/>
</dbReference>
<evidence type="ECO:0000256" key="5">
    <source>
        <dbReference type="ARBA" id="ARBA00022975"/>
    </source>
</evidence>
<dbReference type="UniPathway" id="UPA00070"/>
<comment type="caution">
    <text evidence="8">The sequence shown here is derived from an EMBL/GenBank/DDBJ whole genome shotgun (WGS) entry which is preliminary data.</text>
</comment>
<dbReference type="GO" id="GO:0006207">
    <property type="term" value="P:'de novo' pyrimidine nucleobase biosynthetic process"/>
    <property type="evidence" value="ECO:0007669"/>
    <property type="project" value="InterPro"/>
</dbReference>
<keyword evidence="6" id="KW-0560">Oxidoreductase</keyword>
<evidence type="ECO:0000256" key="3">
    <source>
        <dbReference type="ARBA" id="ARBA00022630"/>
    </source>
</evidence>
<dbReference type="GO" id="GO:0004152">
    <property type="term" value="F:dihydroorotate dehydrogenase activity"/>
    <property type="evidence" value="ECO:0007669"/>
    <property type="project" value="UniProtKB-ARBA"/>
</dbReference>
<dbReference type="InterPro" id="IPR050074">
    <property type="entry name" value="DHO_dehydrogenase"/>
</dbReference>
<evidence type="ECO:0000259" key="7">
    <source>
        <dbReference type="Pfam" id="PF01180"/>
    </source>
</evidence>
<dbReference type="GO" id="GO:0005737">
    <property type="term" value="C:cytoplasm"/>
    <property type="evidence" value="ECO:0007669"/>
    <property type="project" value="InterPro"/>
</dbReference>
<dbReference type="InterPro" id="IPR013785">
    <property type="entry name" value="Aldolase_TIM"/>
</dbReference>
<keyword evidence="5" id="KW-0665">Pyrimidine biosynthesis</keyword>
<dbReference type="EMBL" id="BARS01039410">
    <property type="protein sequence ID" value="GAG18595.1"/>
    <property type="molecule type" value="Genomic_DNA"/>
</dbReference>
<dbReference type="AlphaFoldDB" id="X0VK27"/>
<protein>
    <recommendedName>
        <fullName evidence="7">Dihydroorotate dehydrogenase catalytic domain-containing protein</fullName>
    </recommendedName>
</protein>
<comment type="cofactor">
    <cofactor evidence="1">
        <name>FMN</name>
        <dbReference type="ChEBI" id="CHEBI:58210"/>
    </cofactor>
</comment>
<keyword evidence="3" id="KW-0285">Flavoprotein</keyword>
<feature type="non-terminal residue" evidence="8">
    <location>
        <position position="1"/>
    </location>
</feature>
<evidence type="ECO:0000256" key="1">
    <source>
        <dbReference type="ARBA" id="ARBA00001917"/>
    </source>
</evidence>
<dbReference type="GO" id="GO:0044205">
    <property type="term" value="P:'de novo' UMP biosynthetic process"/>
    <property type="evidence" value="ECO:0007669"/>
    <property type="project" value="UniProtKB-UniPathway"/>
</dbReference>
<evidence type="ECO:0000313" key="8">
    <source>
        <dbReference type="EMBL" id="GAG18595.1"/>
    </source>
</evidence>
<comment type="pathway">
    <text evidence="2">Pyrimidine metabolism; UMP biosynthesis via de novo pathway.</text>
</comment>
<evidence type="ECO:0000256" key="4">
    <source>
        <dbReference type="ARBA" id="ARBA00022643"/>
    </source>
</evidence>
<sequence length="87" mass="9204">SPFPLIGMGGIMNAQDALEFIICGANAVAVGTANFVNPRASLEILTGIKKYLKENKIGNIKSLVGSLAEPKIIASPLRACNDEVIYE</sequence>
<proteinExistence type="predicted"/>
<keyword evidence="4" id="KW-0288">FMN</keyword>
<feature type="domain" description="Dihydroorotate dehydrogenase catalytic" evidence="7">
    <location>
        <begin position="4"/>
        <end position="52"/>
    </location>
</feature>
<evidence type="ECO:0000256" key="6">
    <source>
        <dbReference type="ARBA" id="ARBA00023002"/>
    </source>
</evidence>